<reference evidence="1" key="3">
    <citation type="submission" date="2025-08" db="UniProtKB">
        <authorList>
            <consortium name="Ensembl"/>
        </authorList>
    </citation>
    <scope>IDENTIFICATION</scope>
</reference>
<reference evidence="1" key="4">
    <citation type="submission" date="2025-09" db="UniProtKB">
        <authorList>
            <consortium name="Ensembl"/>
        </authorList>
    </citation>
    <scope>IDENTIFICATION</scope>
</reference>
<keyword evidence="2" id="KW-1185">Reference proteome</keyword>
<dbReference type="EMBL" id="EAAA01001304">
    <property type="status" value="NOT_ANNOTATED_CDS"/>
    <property type="molecule type" value="Genomic_DNA"/>
</dbReference>
<reference evidence="1" key="2">
    <citation type="journal article" date="2008" name="Genome Biol.">
        <title>Improved genome assembly and evidence-based global gene model set for the chordate Ciona intestinalis: new insight into intron and operon populations.</title>
        <authorList>
            <person name="Satou Y."/>
            <person name="Mineta K."/>
            <person name="Ogasawara M."/>
            <person name="Sasakura Y."/>
            <person name="Shoguchi E."/>
            <person name="Ueno K."/>
            <person name="Yamada L."/>
            <person name="Matsumoto J."/>
            <person name="Wasserscheid J."/>
            <person name="Dewar K."/>
            <person name="Wiley G.B."/>
            <person name="Macmil S.L."/>
            <person name="Roe B.A."/>
            <person name="Zeller R.W."/>
            <person name="Hastings K.E."/>
            <person name="Lemaire P."/>
            <person name="Lindquist E."/>
            <person name="Endo T."/>
            <person name="Hotta K."/>
            <person name="Inaba K."/>
        </authorList>
    </citation>
    <scope>NUCLEOTIDE SEQUENCE [LARGE SCALE GENOMIC DNA]</scope>
    <source>
        <strain evidence="1">wild type</strain>
    </source>
</reference>
<sequence>MNHLPISCCCRTKEEVEECWRVHRCLPNHQLIQFQILPNLRSWSSNKSVVVSKPPVLLPDDPWFPRRRSGNKLFMLDDVDGTG</sequence>
<reference evidence="2" key="1">
    <citation type="journal article" date="2002" name="Science">
        <title>The draft genome of Ciona intestinalis: insights into chordate and vertebrate origins.</title>
        <authorList>
            <person name="Dehal P."/>
            <person name="Satou Y."/>
            <person name="Campbell R.K."/>
            <person name="Chapman J."/>
            <person name="Degnan B."/>
            <person name="De Tomaso A."/>
            <person name="Davidson B."/>
            <person name="Di Gregorio A."/>
            <person name="Gelpke M."/>
            <person name="Goodstein D.M."/>
            <person name="Harafuji N."/>
            <person name="Hastings K.E."/>
            <person name="Ho I."/>
            <person name="Hotta K."/>
            <person name="Huang W."/>
            <person name="Kawashima T."/>
            <person name="Lemaire P."/>
            <person name="Martinez D."/>
            <person name="Meinertzhagen I.A."/>
            <person name="Necula S."/>
            <person name="Nonaka M."/>
            <person name="Putnam N."/>
            <person name="Rash S."/>
            <person name="Saiga H."/>
            <person name="Satake M."/>
            <person name="Terry A."/>
            <person name="Yamada L."/>
            <person name="Wang H.G."/>
            <person name="Awazu S."/>
            <person name="Azumi K."/>
            <person name="Boore J."/>
            <person name="Branno M."/>
            <person name="Chin-Bow S."/>
            <person name="DeSantis R."/>
            <person name="Doyle S."/>
            <person name="Francino P."/>
            <person name="Keys D.N."/>
            <person name="Haga S."/>
            <person name="Hayashi H."/>
            <person name="Hino K."/>
            <person name="Imai K.S."/>
            <person name="Inaba K."/>
            <person name="Kano S."/>
            <person name="Kobayashi K."/>
            <person name="Kobayashi M."/>
            <person name="Lee B.I."/>
            <person name="Makabe K.W."/>
            <person name="Manohar C."/>
            <person name="Matassi G."/>
            <person name="Medina M."/>
            <person name="Mochizuki Y."/>
            <person name="Mount S."/>
            <person name="Morishita T."/>
            <person name="Miura S."/>
            <person name="Nakayama A."/>
            <person name="Nishizaka S."/>
            <person name="Nomoto H."/>
            <person name="Ohta F."/>
            <person name="Oishi K."/>
            <person name="Rigoutsos I."/>
            <person name="Sano M."/>
            <person name="Sasaki A."/>
            <person name="Sasakura Y."/>
            <person name="Shoguchi E."/>
            <person name="Shin-i T."/>
            <person name="Spagnuolo A."/>
            <person name="Stainier D."/>
            <person name="Suzuki M.M."/>
            <person name="Tassy O."/>
            <person name="Takatori N."/>
            <person name="Tokuoka M."/>
            <person name="Yagi K."/>
            <person name="Yoshizaki F."/>
            <person name="Wada S."/>
            <person name="Zhang C."/>
            <person name="Hyatt P.D."/>
            <person name="Larimer F."/>
            <person name="Detter C."/>
            <person name="Doggett N."/>
            <person name="Glavina T."/>
            <person name="Hawkins T."/>
            <person name="Richardson P."/>
            <person name="Lucas S."/>
            <person name="Kohara Y."/>
            <person name="Levine M."/>
            <person name="Satoh N."/>
            <person name="Rokhsar D.S."/>
        </authorList>
    </citation>
    <scope>NUCLEOTIDE SEQUENCE [LARGE SCALE GENOMIC DNA]</scope>
</reference>
<organism evidence="1 2">
    <name type="scientific">Ciona intestinalis</name>
    <name type="common">Transparent sea squirt</name>
    <name type="synonym">Ascidia intestinalis</name>
    <dbReference type="NCBI Taxonomy" id="7719"/>
    <lineage>
        <taxon>Eukaryota</taxon>
        <taxon>Metazoa</taxon>
        <taxon>Chordata</taxon>
        <taxon>Tunicata</taxon>
        <taxon>Ascidiacea</taxon>
        <taxon>Phlebobranchia</taxon>
        <taxon>Cionidae</taxon>
        <taxon>Ciona</taxon>
    </lineage>
</organism>
<dbReference type="AlphaFoldDB" id="H2XQ79"/>
<evidence type="ECO:0000313" key="2">
    <source>
        <dbReference type="Proteomes" id="UP000008144"/>
    </source>
</evidence>
<dbReference type="HOGENOM" id="CLU_2541874_0_0_1"/>
<proteinExistence type="predicted"/>
<name>H2XQ79_CIOIN</name>
<dbReference type="Ensembl" id="ENSCINT00000033330.1">
    <property type="protein sequence ID" value="ENSCINP00000031813.1"/>
    <property type="gene ID" value="ENSCING00000024992.1"/>
</dbReference>
<dbReference type="InParanoid" id="H2XQ79"/>
<dbReference type="Proteomes" id="UP000008144">
    <property type="component" value="Chromosome 14"/>
</dbReference>
<accession>H2XQ79</accession>
<protein>
    <submittedName>
        <fullName evidence="1">Uncharacterized protein</fullName>
    </submittedName>
</protein>
<evidence type="ECO:0000313" key="1">
    <source>
        <dbReference type="Ensembl" id="ENSCINP00000031813.1"/>
    </source>
</evidence>